<dbReference type="InterPro" id="IPR007111">
    <property type="entry name" value="NACHT_NTPase"/>
</dbReference>
<dbReference type="PANTHER" id="PTHR46312">
    <property type="entry name" value="NACHT DOMAIN-CONTAINING PROTEIN"/>
    <property type="match status" value="1"/>
</dbReference>
<reference evidence="2 3" key="1">
    <citation type="submission" date="2020-03" db="EMBL/GenBank/DDBJ databases">
        <title>Draft Genome Sequence of 2-Methylisoborneol Producing Pseudanabaena yagii Strain GIHE-NHR1 Isolated from North Han River in South Korea.</title>
        <authorList>
            <person name="Jeong J."/>
        </authorList>
    </citation>
    <scope>NUCLEOTIDE SEQUENCE [LARGE SCALE GENOMIC DNA]</scope>
    <source>
        <strain evidence="2 3">GIHE-NHR1</strain>
    </source>
</reference>
<sequence length="463" mass="53264">MSDQSLIATKAGINLAKNALTGKKLTQEKLMELVDVQSRSTISNFFTGKPVDRQIFVTICENLEINWQEVSGRLSSQSKKSAAKESIDIESLVQLARKQCAADILKRCGTMQILTMPQEIGLGEIYTDVKLFDRVLGKRFLTEKEYLAELDPTDWEQTGFAGLELRKDRLDGLEVVSQFLRLMVLGRPGAGKTTFLKHLAILCNSEKFEPERVPIFVTLQDYARNEESLESFIRRKWNEDCGISDPLVLKDILESGQALILLDGLDEVIESRRLAVIRAIENLAGAYDQARIVVTCRIAAKEYIFPKFREVQVAEFDKWQIQSFVSKWFEQDKERISKFFAKLEERPRIKHQASNPLLLTFLCLIFEDRNDFYENRALLYEKGIDLLMERWDSSREKERDAVYKGLSTQRKEEMLSLLAFETFQEELLLFSRDRAANSIATYIKDLSTGQKVAKVGREGFYKR</sequence>
<name>A0ABX1LWP9_9CYAN</name>
<dbReference type="InterPro" id="IPR027417">
    <property type="entry name" value="P-loop_NTPase"/>
</dbReference>
<feature type="domain" description="NACHT" evidence="1">
    <location>
        <begin position="180"/>
        <end position="297"/>
    </location>
</feature>
<dbReference type="Gene3D" id="3.40.50.300">
    <property type="entry name" value="P-loop containing nucleotide triphosphate hydrolases"/>
    <property type="match status" value="1"/>
</dbReference>
<protein>
    <submittedName>
        <fullName evidence="2">NACHT domain-containing protein</fullName>
    </submittedName>
</protein>
<keyword evidence="3" id="KW-1185">Reference proteome</keyword>
<dbReference type="SUPFAM" id="SSF52540">
    <property type="entry name" value="P-loop containing nucleoside triphosphate hydrolases"/>
    <property type="match status" value="1"/>
</dbReference>
<dbReference type="Proteomes" id="UP000738376">
    <property type="component" value="Unassembled WGS sequence"/>
</dbReference>
<evidence type="ECO:0000259" key="1">
    <source>
        <dbReference type="PROSITE" id="PS50837"/>
    </source>
</evidence>
<dbReference type="PANTHER" id="PTHR46312:SF2">
    <property type="entry name" value="NUCLEOTIDE-BINDING OLIGOMERIZATION DOMAIN-CONTAINING PROTEIN 2-LIKE"/>
    <property type="match status" value="1"/>
</dbReference>
<dbReference type="RefSeq" id="WP_169365557.1">
    <property type="nucleotide sequence ID" value="NZ_JAAVJL010000003.1"/>
</dbReference>
<gene>
    <name evidence="2" type="ORF">HC246_21970</name>
</gene>
<dbReference type="PROSITE" id="PS50837">
    <property type="entry name" value="NACHT"/>
    <property type="match status" value="1"/>
</dbReference>
<proteinExistence type="predicted"/>
<comment type="caution">
    <text evidence="2">The sequence shown here is derived from an EMBL/GenBank/DDBJ whole genome shotgun (WGS) entry which is preliminary data.</text>
</comment>
<accession>A0ABX1LWP9</accession>
<organism evidence="2 3">
    <name type="scientific">Pseudanabaena yagii GIHE-NHR1</name>
    <dbReference type="NCBI Taxonomy" id="2722753"/>
    <lineage>
        <taxon>Bacteria</taxon>
        <taxon>Bacillati</taxon>
        <taxon>Cyanobacteriota</taxon>
        <taxon>Cyanophyceae</taxon>
        <taxon>Pseudanabaenales</taxon>
        <taxon>Pseudanabaenaceae</taxon>
        <taxon>Pseudanabaena</taxon>
        <taxon>Pseudanabaena yagii</taxon>
    </lineage>
</organism>
<evidence type="ECO:0000313" key="3">
    <source>
        <dbReference type="Proteomes" id="UP000738376"/>
    </source>
</evidence>
<dbReference type="Pfam" id="PF05729">
    <property type="entry name" value="NACHT"/>
    <property type="match status" value="1"/>
</dbReference>
<dbReference type="EMBL" id="JAAVJL010000003">
    <property type="protein sequence ID" value="NMF60622.1"/>
    <property type="molecule type" value="Genomic_DNA"/>
</dbReference>
<evidence type="ECO:0000313" key="2">
    <source>
        <dbReference type="EMBL" id="NMF60622.1"/>
    </source>
</evidence>